<dbReference type="GeneID" id="87902596"/>
<dbReference type="RefSeq" id="XP_062749558.1">
    <property type="nucleotide sequence ID" value="XM_062883072.1"/>
</dbReference>
<dbReference type="EMBL" id="JAFFHA010000001">
    <property type="protein sequence ID" value="KAK4660588.1"/>
    <property type="molecule type" value="Genomic_DNA"/>
</dbReference>
<gene>
    <name evidence="1" type="ORF">QC762_0020530</name>
</gene>
<dbReference type="Proteomes" id="UP001323405">
    <property type="component" value="Unassembled WGS sequence"/>
</dbReference>
<comment type="caution">
    <text evidence="1">The sequence shown here is derived from an EMBL/GenBank/DDBJ whole genome shotgun (WGS) entry which is preliminary data.</text>
</comment>
<sequence length="414" mass="46246">MIHQLEIMQAQLCQRLLGQVVSQLLCVLLRGEHKVMFEQPCAFLDPIFLRCLLVYLAKLDNEALFDAKDGIRGLVGVTLKVQCPYLIISIPIPPRKHGQGENSRDQLIPTLLLKHEVNMRRPPRMSPQPLQQLPHRPIMRDWVAHRLQPLEPEPALLITQHDAPLARLVPVAVLDVIMPAAVRLPDINLDALNGVPSRVSDGTNGKHRLTRRVGGHRGAVLEEGRIVGVEGAEDGALGCAGGFGVVDVVEEQGEAEGVGEEDEFLFVSPHQHLIPYCLPPSLNHQMSETDATYIPHLAADLPTSNQKLQPGHPLVRAQPRLPRKVMQVRHQSRQQIRQPLVVRLAVNPDGIRRDVVNRQVQKRRADRAGVFSARFRHSATEKSQTNPAITKLVSRSLGKESRLPITQWYNPPKQ</sequence>
<name>A0ABR0GXR5_9PEZI</name>
<reference evidence="1 2" key="1">
    <citation type="journal article" date="2023" name="bioRxiv">
        <title>High-quality genome assemblies of four members of thePodospora anserinaspecies complex.</title>
        <authorList>
            <person name="Ament-Velasquez S.L."/>
            <person name="Vogan A.A."/>
            <person name="Wallerman O."/>
            <person name="Hartmann F."/>
            <person name="Gautier V."/>
            <person name="Silar P."/>
            <person name="Giraud T."/>
            <person name="Johannesson H."/>
        </authorList>
    </citation>
    <scope>NUCLEOTIDE SEQUENCE [LARGE SCALE GENOMIC DNA]</scope>
    <source>
        <strain evidence="1 2">CBS 415.72m</strain>
    </source>
</reference>
<evidence type="ECO:0000313" key="2">
    <source>
        <dbReference type="Proteomes" id="UP001323405"/>
    </source>
</evidence>
<evidence type="ECO:0000313" key="1">
    <source>
        <dbReference type="EMBL" id="KAK4660588.1"/>
    </source>
</evidence>
<organism evidence="1 2">
    <name type="scientific">Podospora pseudocomata</name>
    <dbReference type="NCBI Taxonomy" id="2093779"/>
    <lineage>
        <taxon>Eukaryota</taxon>
        <taxon>Fungi</taxon>
        <taxon>Dikarya</taxon>
        <taxon>Ascomycota</taxon>
        <taxon>Pezizomycotina</taxon>
        <taxon>Sordariomycetes</taxon>
        <taxon>Sordariomycetidae</taxon>
        <taxon>Sordariales</taxon>
        <taxon>Podosporaceae</taxon>
        <taxon>Podospora</taxon>
    </lineage>
</organism>
<keyword evidence="2" id="KW-1185">Reference proteome</keyword>
<proteinExistence type="predicted"/>
<accession>A0ABR0GXR5</accession>
<protein>
    <submittedName>
        <fullName evidence="1">Uncharacterized protein</fullName>
    </submittedName>
</protein>